<dbReference type="Pfam" id="PF02181">
    <property type="entry name" value="FH2"/>
    <property type="match status" value="1"/>
</dbReference>
<feature type="region of interest" description="Disordered" evidence="3">
    <location>
        <begin position="817"/>
        <end position="849"/>
    </location>
</feature>
<dbReference type="GO" id="GO:0030041">
    <property type="term" value="P:actin filament polymerization"/>
    <property type="evidence" value="ECO:0007669"/>
    <property type="project" value="TreeGrafter"/>
</dbReference>
<dbReference type="PROSITE" id="PS51444">
    <property type="entry name" value="FH2"/>
    <property type="match status" value="1"/>
</dbReference>
<evidence type="ECO:0000259" key="4">
    <source>
        <dbReference type="PROSITE" id="PS51444"/>
    </source>
</evidence>
<dbReference type="SUPFAM" id="SSF48371">
    <property type="entry name" value="ARM repeat"/>
    <property type="match status" value="1"/>
</dbReference>
<dbReference type="InterPro" id="IPR016024">
    <property type="entry name" value="ARM-type_fold"/>
</dbReference>
<dbReference type="InterPro" id="IPR011989">
    <property type="entry name" value="ARM-like"/>
</dbReference>
<dbReference type="InterPro" id="IPR042201">
    <property type="entry name" value="FH2_Formin_sf"/>
</dbReference>
<dbReference type="InterPro" id="IPR015425">
    <property type="entry name" value="FH2_Formin"/>
</dbReference>
<dbReference type="EMBL" id="JAQMWT010000050">
    <property type="protein sequence ID" value="KAJ8612434.1"/>
    <property type="molecule type" value="Genomic_DNA"/>
</dbReference>
<dbReference type="Pfam" id="PF10152">
    <property type="entry name" value="CCDC53"/>
    <property type="match status" value="3"/>
</dbReference>
<dbReference type="Gene3D" id="1.25.10.10">
    <property type="entry name" value="Leucine-rich Repeat Variant"/>
    <property type="match status" value="1"/>
</dbReference>
<evidence type="ECO:0000313" key="5">
    <source>
        <dbReference type="EMBL" id="KAJ8612434.1"/>
    </source>
</evidence>
<feature type="domain" description="FH2" evidence="4">
    <location>
        <begin position="972"/>
        <end position="1378"/>
    </location>
</feature>
<feature type="region of interest" description="Disordered" evidence="3">
    <location>
        <begin position="1418"/>
        <end position="1458"/>
    </location>
</feature>
<gene>
    <name evidence="5" type="ORF">CTAYLR_006588</name>
</gene>
<proteinExistence type="inferred from homology"/>
<dbReference type="PANTHER" id="PTHR13015:SF0">
    <property type="entry name" value="WASH COMPLEX SUBUNIT 3"/>
    <property type="match status" value="1"/>
</dbReference>
<keyword evidence="2" id="KW-0175">Coiled coil</keyword>
<dbReference type="SMART" id="SM00498">
    <property type="entry name" value="FH2"/>
    <property type="match status" value="1"/>
</dbReference>
<sequence>MPTTRGRRWSPVEGKIDWTCELYVYKHFGWVARELLKILGGKWVSVRASFQGPRIYLQSTGKEKYEKTIHITRKTSIEAAPQPGRFVVAINGFNGTLKTRRLLDCKTQEQLDQVKKHVNEAIALGNDKPAIVSSGRHMKDNRPHAYTSPVVLEQDNEEAEDIRPQEWRVSEVGATNLHRVMAQVTKEVADARRRRRGYTAHELAQLNSELLELEKQSKKTLKFKVRRILRLMAKEGKDARNSVSTIDERGSMIGGRAFRAFSQHARQHGMTLGASSSHHDSQNLANSSIVETLPSLLEKNRVLPTLVTTLHYLSRKEKLTLHDAVTCLFTGTVIKTLLNITGGLSILLSLPRERHAFRKLCVSALQCRVPVFTIRILELLAALVLLPDNVEGYRMARSVLREVDKNASWGHCLCASTPLTPTAEARSNEQPPPFSALAQLLIDGTNELRVAVMSLFTALCNSLHQNQGRESALWLQVQIFHAIRVVVPIRTRESESGSQGPRKRRASSSALRRAGAPGMTVADSKEDDTSEAASIDDSEEKQGTLCQPLIDLLDECETSPSDSSKLLKHTLERFLDSWDARELDEAEDCENEIVGSAMRVEILASRIRRAALLLAHADVDGMLDVLGHELELASAKPICRDGGDDIPLSLDVHSTVTALYRLQSKDGNRGAAPRPAGVGPLKGITGTKNALNDMLRKTRPSFPSAPDDKKAAAAAPAAAAGPVALKDDPTYAKFFKMIRMHVPKTAVALKMSAEGLDPAILDMNVNEPAPEAKPATKMMEERALEDDPTYAKYFKMLRMHVPKEAVINKMTTDGLDPSVLALDPDGPVPSTSTKPKKPPPPLARGPPLEDDPKYAKFFKMLKLHVPKMAVAAKMAAENLDAAVLDLDPEKPMPVDRVAGGAGAAAAAKSLDVAEKPAGPPVYCAHAPTAKVRKVFLDLITDGSGTWWVPDGEDESAKRKKKQQQQQQQHRREDVVVLEDGALKDLESVFLVPPRRGKLANEDAKAAAVAAVSDMQQSELEALTKKKKKKEMRSPVTEACGGKRSFELSVLFPGLKIPTPELAGALALLDPDAKLAANPTSLSILYDMLLRKLQREEVEKLSRLVSRHPANEDVLLDDVSLFFAQLLRVVRRPREKVVFLWFRTTLEDRFNELAAHVEAFERAAVSVRDSEALKKLLRFTLAISNFLNFGTARANVPGIKISSLLKLRETKTTKTDNYKNLLAYTAKHAGVEPKDLRAELPEDLLSAVYLSPPRSDLKRLIVELKTECDQAAREQHALSEDADRADLAADAMHAAAARADDFATKAKDALTRLDKLYVAMEETVDKTLALYGEPPTIDAEDWVKDIDRFCAQYETEHKELTDAIARKRKREALEKKRALRESECQAMHKSHLHDDAKKVTARGQVNRIMTDIASGAALESQGGGMSMKDHADSWAKKLRAHHKSHDDDDADDDEFDFED</sequence>
<evidence type="ECO:0000256" key="2">
    <source>
        <dbReference type="SAM" id="Coils"/>
    </source>
</evidence>
<comment type="caution">
    <text evidence="5">The sequence shown here is derived from an EMBL/GenBank/DDBJ whole genome shotgun (WGS) entry which is preliminary data.</text>
</comment>
<dbReference type="GO" id="GO:0071203">
    <property type="term" value="C:WASH complex"/>
    <property type="evidence" value="ECO:0007669"/>
    <property type="project" value="InterPro"/>
</dbReference>
<dbReference type="GO" id="GO:0006887">
    <property type="term" value="P:exocytosis"/>
    <property type="evidence" value="ECO:0007669"/>
    <property type="project" value="TreeGrafter"/>
</dbReference>
<name>A0AAD7XPR4_9STRA</name>
<organism evidence="5 6">
    <name type="scientific">Chrysophaeum taylorii</name>
    <dbReference type="NCBI Taxonomy" id="2483200"/>
    <lineage>
        <taxon>Eukaryota</taxon>
        <taxon>Sar</taxon>
        <taxon>Stramenopiles</taxon>
        <taxon>Ochrophyta</taxon>
        <taxon>Pelagophyceae</taxon>
        <taxon>Pelagomonadales</taxon>
        <taxon>Pelagomonadaceae</taxon>
        <taxon>Chrysophaeum</taxon>
    </lineage>
</organism>
<protein>
    <recommendedName>
        <fullName evidence="4">FH2 domain-containing protein</fullName>
    </recommendedName>
</protein>
<dbReference type="SUPFAM" id="SSF101447">
    <property type="entry name" value="Formin homology 2 domain (FH2 domain)"/>
    <property type="match status" value="1"/>
</dbReference>
<reference evidence="5" key="1">
    <citation type="submission" date="2023-01" db="EMBL/GenBank/DDBJ databases">
        <title>Metagenome sequencing of chrysophaentin producing Chrysophaeum taylorii.</title>
        <authorList>
            <person name="Davison J."/>
            <person name="Bewley C."/>
        </authorList>
    </citation>
    <scope>NUCLEOTIDE SEQUENCE</scope>
    <source>
        <strain evidence="5">NIES-1699</strain>
    </source>
</reference>
<evidence type="ECO:0000313" key="6">
    <source>
        <dbReference type="Proteomes" id="UP001230188"/>
    </source>
</evidence>
<accession>A0AAD7XPR4</accession>
<feature type="compositionally biased region" description="Acidic residues" evidence="3">
    <location>
        <begin position="525"/>
        <end position="539"/>
    </location>
</feature>
<dbReference type="PANTHER" id="PTHR13015">
    <property type="entry name" value="PROTEIN AD-016-RELATED"/>
    <property type="match status" value="1"/>
</dbReference>
<dbReference type="Gene3D" id="1.20.58.2220">
    <property type="entry name" value="Formin, FH2 domain"/>
    <property type="match status" value="1"/>
</dbReference>
<evidence type="ECO:0000256" key="1">
    <source>
        <dbReference type="ARBA" id="ARBA00006290"/>
    </source>
</evidence>
<feature type="region of interest" description="Disordered" evidence="3">
    <location>
        <begin position="492"/>
        <end position="540"/>
    </location>
</feature>
<keyword evidence="6" id="KW-1185">Reference proteome</keyword>
<dbReference type="InterPro" id="IPR019309">
    <property type="entry name" value="WASHC3"/>
</dbReference>
<comment type="similarity">
    <text evidence="1">Belongs to the CCDC53 family.</text>
</comment>
<dbReference type="Proteomes" id="UP001230188">
    <property type="component" value="Unassembled WGS sequence"/>
</dbReference>
<evidence type="ECO:0000256" key="3">
    <source>
        <dbReference type="SAM" id="MobiDB-lite"/>
    </source>
</evidence>
<feature type="region of interest" description="Disordered" evidence="3">
    <location>
        <begin position="947"/>
        <end position="972"/>
    </location>
</feature>
<feature type="compositionally biased region" description="Acidic residues" evidence="3">
    <location>
        <begin position="1446"/>
        <end position="1458"/>
    </location>
</feature>
<feature type="coiled-coil region" evidence="2">
    <location>
        <begin position="1253"/>
        <end position="1280"/>
    </location>
</feature>